<dbReference type="SMART" id="SM00448">
    <property type="entry name" value="REC"/>
    <property type="match status" value="1"/>
</dbReference>
<dbReference type="PROSITE" id="PS50110">
    <property type="entry name" value="RESPONSE_REGULATORY"/>
    <property type="match status" value="1"/>
</dbReference>
<protein>
    <submittedName>
        <fullName evidence="4">Response regulator</fullName>
    </submittedName>
</protein>
<dbReference type="Gene3D" id="3.40.50.2300">
    <property type="match status" value="1"/>
</dbReference>
<sequence>MAIRVLIVDDEPDIVDLLSEILVSSGFEVTSALDAQGALEQIKAQIFDAAIVDFNLPDMNGVMLHRQIRQMDEELAQKTLFTSGQMQTDQALDYYMVFGGGFLSKPFEVEQVLSALDKTING</sequence>
<dbReference type="Pfam" id="PF00072">
    <property type="entry name" value="Response_reg"/>
    <property type="match status" value="1"/>
</dbReference>
<gene>
    <name evidence="4" type="ORF">IFK94_09400</name>
</gene>
<dbReference type="InterPro" id="IPR011006">
    <property type="entry name" value="CheY-like_superfamily"/>
</dbReference>
<evidence type="ECO:0000256" key="2">
    <source>
        <dbReference type="PROSITE-ProRule" id="PRU00169"/>
    </source>
</evidence>
<evidence type="ECO:0000313" key="4">
    <source>
        <dbReference type="EMBL" id="MBD3868328.1"/>
    </source>
</evidence>
<feature type="domain" description="Response regulatory" evidence="3">
    <location>
        <begin position="4"/>
        <end position="120"/>
    </location>
</feature>
<evidence type="ECO:0000256" key="1">
    <source>
        <dbReference type="ARBA" id="ARBA00022553"/>
    </source>
</evidence>
<dbReference type="AlphaFoldDB" id="A0A8J6XUU2"/>
<dbReference type="PANTHER" id="PTHR44591">
    <property type="entry name" value="STRESS RESPONSE REGULATOR PROTEIN 1"/>
    <property type="match status" value="1"/>
</dbReference>
<dbReference type="PANTHER" id="PTHR44591:SF3">
    <property type="entry name" value="RESPONSE REGULATORY DOMAIN-CONTAINING PROTEIN"/>
    <property type="match status" value="1"/>
</dbReference>
<keyword evidence="1 2" id="KW-0597">Phosphoprotein</keyword>
<dbReference type="InterPro" id="IPR050595">
    <property type="entry name" value="Bact_response_regulator"/>
</dbReference>
<feature type="modified residue" description="4-aspartylphosphate" evidence="2">
    <location>
        <position position="53"/>
    </location>
</feature>
<organism evidence="4 5">
    <name type="scientific">Candidatus Polarisedimenticola svalbardensis</name>
    <dbReference type="NCBI Taxonomy" id="2886004"/>
    <lineage>
        <taxon>Bacteria</taxon>
        <taxon>Pseudomonadati</taxon>
        <taxon>Acidobacteriota</taxon>
        <taxon>Candidatus Polarisedimenticolia</taxon>
        <taxon>Candidatus Polarisedimenticolales</taxon>
        <taxon>Candidatus Polarisedimenticolaceae</taxon>
        <taxon>Candidatus Polarisedimenticola</taxon>
    </lineage>
</organism>
<evidence type="ECO:0000259" key="3">
    <source>
        <dbReference type="PROSITE" id="PS50110"/>
    </source>
</evidence>
<reference evidence="4 5" key="1">
    <citation type="submission" date="2020-08" db="EMBL/GenBank/DDBJ databases">
        <title>Acidobacteriota in marine sediments use diverse sulfur dissimilation pathways.</title>
        <authorList>
            <person name="Wasmund K."/>
        </authorList>
    </citation>
    <scope>NUCLEOTIDE SEQUENCE [LARGE SCALE GENOMIC DNA]</scope>
    <source>
        <strain evidence="4">MAG AM4</strain>
    </source>
</reference>
<evidence type="ECO:0000313" key="5">
    <source>
        <dbReference type="Proteomes" id="UP000648239"/>
    </source>
</evidence>
<accession>A0A8J6XUU2</accession>
<dbReference type="GO" id="GO:0000160">
    <property type="term" value="P:phosphorelay signal transduction system"/>
    <property type="evidence" value="ECO:0007669"/>
    <property type="project" value="InterPro"/>
</dbReference>
<comment type="caution">
    <text evidence="4">The sequence shown here is derived from an EMBL/GenBank/DDBJ whole genome shotgun (WGS) entry which is preliminary data.</text>
</comment>
<name>A0A8J6XUU2_9BACT</name>
<dbReference type="InterPro" id="IPR001789">
    <property type="entry name" value="Sig_transdc_resp-reg_receiver"/>
</dbReference>
<dbReference type="EMBL" id="JACXWD010000028">
    <property type="protein sequence ID" value="MBD3868328.1"/>
    <property type="molecule type" value="Genomic_DNA"/>
</dbReference>
<dbReference type="Proteomes" id="UP000648239">
    <property type="component" value="Unassembled WGS sequence"/>
</dbReference>
<proteinExistence type="predicted"/>
<dbReference type="SUPFAM" id="SSF52172">
    <property type="entry name" value="CheY-like"/>
    <property type="match status" value="1"/>
</dbReference>